<comment type="caution">
    <text evidence="3">The sequence shown here is derived from an EMBL/GenBank/DDBJ whole genome shotgun (WGS) entry which is preliminary data.</text>
</comment>
<accession>A0ABW5KRA3</accession>
<organism evidence="3 4">
    <name type="scientific">Bizionia sediminis</name>
    <dbReference type="NCBI Taxonomy" id="1737064"/>
    <lineage>
        <taxon>Bacteria</taxon>
        <taxon>Pseudomonadati</taxon>
        <taxon>Bacteroidota</taxon>
        <taxon>Flavobacteriia</taxon>
        <taxon>Flavobacteriales</taxon>
        <taxon>Flavobacteriaceae</taxon>
        <taxon>Bizionia</taxon>
    </lineage>
</organism>
<keyword evidence="3" id="KW-0808">Transferase</keyword>
<reference evidence="4" key="1">
    <citation type="journal article" date="2019" name="Int. J. Syst. Evol. Microbiol.">
        <title>The Global Catalogue of Microorganisms (GCM) 10K type strain sequencing project: providing services to taxonomists for standard genome sequencing and annotation.</title>
        <authorList>
            <consortium name="The Broad Institute Genomics Platform"/>
            <consortium name="The Broad Institute Genome Sequencing Center for Infectious Disease"/>
            <person name="Wu L."/>
            <person name="Ma J."/>
        </authorList>
    </citation>
    <scope>NUCLEOTIDE SEQUENCE [LARGE SCALE GENOMIC DNA]</scope>
    <source>
        <strain evidence="4">KCTC 42587</strain>
    </source>
</reference>
<keyword evidence="2" id="KW-0663">Pyridoxal phosphate</keyword>
<proteinExistence type="inferred from homology"/>
<evidence type="ECO:0000313" key="4">
    <source>
        <dbReference type="Proteomes" id="UP001597472"/>
    </source>
</evidence>
<dbReference type="SUPFAM" id="SSF53383">
    <property type="entry name" value="PLP-dependent transferases"/>
    <property type="match status" value="1"/>
</dbReference>
<sequence length="382" mass="43022">MNYDIPFNKPFLTGKEVHYISDAVQTGKISGNGKYTKKCQDFFKNTYGFGKCMLTTSCTDALEMAAILINIQPGDEVIMPSYTFVSTANAFVLRGAKIVFIDSQNNHPGMDADLIEDAITGKTKAIVPVHYAGVACNMDKIMALANAYNLFVVEDAAQAIDSYYTFPDGTKKALGTIGHLATFSFHETKNIISGEGGMLVVNDPQFMDRAEIIWEKGTNRSSFFRGEVDKYGWVDVGSSFLPSEIISAFLWAQLENLETIQTKRIQIWQTYYEGLKDWAAQNNISMPHIPTYATNNGHMFYLVFKNTTKRAKAIEKLKSHGILSVFHYLSLHESPFYKNKHDGRQLPLTNHYSNCLLRLPMYYELSVADTNKIIKLLNEVQL</sequence>
<evidence type="ECO:0000256" key="2">
    <source>
        <dbReference type="RuleBase" id="RU004508"/>
    </source>
</evidence>
<keyword evidence="4" id="KW-1185">Reference proteome</keyword>
<dbReference type="CDD" id="cd00616">
    <property type="entry name" value="AHBA_syn"/>
    <property type="match status" value="1"/>
</dbReference>
<dbReference type="EMBL" id="JBHULS010000002">
    <property type="protein sequence ID" value="MFD2551531.1"/>
    <property type="molecule type" value="Genomic_DNA"/>
</dbReference>
<dbReference type="Proteomes" id="UP001597472">
    <property type="component" value="Unassembled WGS sequence"/>
</dbReference>
<dbReference type="InterPro" id="IPR012749">
    <property type="entry name" value="WecE-like"/>
</dbReference>
<evidence type="ECO:0000256" key="1">
    <source>
        <dbReference type="ARBA" id="ARBA00037999"/>
    </source>
</evidence>
<dbReference type="Gene3D" id="3.40.640.10">
    <property type="entry name" value="Type I PLP-dependent aspartate aminotransferase-like (Major domain)"/>
    <property type="match status" value="1"/>
</dbReference>
<keyword evidence="3" id="KW-0032">Aminotransferase</keyword>
<dbReference type="NCBIfam" id="TIGR02379">
    <property type="entry name" value="ECA_wecE"/>
    <property type="match status" value="1"/>
</dbReference>
<dbReference type="RefSeq" id="WP_376892720.1">
    <property type="nucleotide sequence ID" value="NZ_JBHULS010000002.1"/>
</dbReference>
<dbReference type="InterPro" id="IPR015421">
    <property type="entry name" value="PyrdxlP-dep_Trfase_major"/>
</dbReference>
<dbReference type="PANTHER" id="PTHR30244:SF34">
    <property type="entry name" value="DTDP-4-AMINO-4,6-DIDEOXYGALACTOSE TRANSAMINASE"/>
    <property type="match status" value="1"/>
</dbReference>
<dbReference type="Pfam" id="PF01041">
    <property type="entry name" value="DegT_DnrJ_EryC1"/>
    <property type="match status" value="1"/>
</dbReference>
<evidence type="ECO:0000313" key="3">
    <source>
        <dbReference type="EMBL" id="MFD2551531.1"/>
    </source>
</evidence>
<dbReference type="InterPro" id="IPR000653">
    <property type="entry name" value="DegT/StrS_aminotransferase"/>
</dbReference>
<dbReference type="PIRSF" id="PIRSF000390">
    <property type="entry name" value="PLP_StrS"/>
    <property type="match status" value="1"/>
</dbReference>
<comment type="similarity">
    <text evidence="1 2">Belongs to the DegT/DnrJ/EryC1 family.</text>
</comment>
<dbReference type="EC" id="2.6.1.59" evidence="3"/>
<dbReference type="GO" id="GO:0019180">
    <property type="term" value="F:dTDP-4-amino-4,6-dideoxygalactose transaminase activity"/>
    <property type="evidence" value="ECO:0007669"/>
    <property type="project" value="UniProtKB-EC"/>
</dbReference>
<gene>
    <name evidence="3" type="primary">rffA</name>
    <name evidence="3" type="synonym">fcnA</name>
    <name evidence="3" type="synonym">wecE</name>
    <name evidence="3" type="ORF">ACFSQP_06855</name>
</gene>
<name>A0ABW5KRA3_9FLAO</name>
<dbReference type="InterPro" id="IPR015424">
    <property type="entry name" value="PyrdxlP-dep_Trfase"/>
</dbReference>
<protein>
    <submittedName>
        <fullName evidence="3">dTDP-4-amino-4,6-dideoxygalactose transaminase</fullName>
        <ecNumber evidence="3">2.6.1.59</ecNumber>
    </submittedName>
</protein>
<dbReference type="NCBIfam" id="NF008687">
    <property type="entry name" value="PRK11706.1"/>
    <property type="match status" value="1"/>
</dbReference>
<dbReference type="PANTHER" id="PTHR30244">
    <property type="entry name" value="TRANSAMINASE"/>
    <property type="match status" value="1"/>
</dbReference>